<dbReference type="RefSeq" id="WP_121786503.1">
    <property type="nucleotide sequence ID" value="NZ_CP033073.1"/>
</dbReference>
<name>A0A3G2J9M7_9ACTN</name>
<gene>
    <name evidence="1" type="ORF">D9753_08835</name>
</gene>
<evidence type="ECO:0000313" key="1">
    <source>
        <dbReference type="EMBL" id="AYN39003.1"/>
    </source>
</evidence>
<dbReference type="AlphaFoldDB" id="A0A3G2J9M7"/>
<dbReference type="KEGG" id="sdd:D9753_08835"/>
<dbReference type="OrthoDB" id="3375452at2"/>
<accession>A0A3G2J9M7</accession>
<dbReference type="EMBL" id="CP033073">
    <property type="protein sequence ID" value="AYN39003.1"/>
    <property type="molecule type" value="Genomic_DNA"/>
</dbReference>
<dbReference type="Proteomes" id="UP000268329">
    <property type="component" value="Chromosome"/>
</dbReference>
<organism evidence="1 2">
    <name type="scientific">Streptomyces dangxiongensis</name>
    <dbReference type="NCBI Taxonomy" id="1442032"/>
    <lineage>
        <taxon>Bacteria</taxon>
        <taxon>Bacillati</taxon>
        <taxon>Actinomycetota</taxon>
        <taxon>Actinomycetes</taxon>
        <taxon>Kitasatosporales</taxon>
        <taxon>Streptomycetaceae</taxon>
        <taxon>Streptomyces</taxon>
    </lineage>
</organism>
<keyword evidence="2" id="KW-1185">Reference proteome</keyword>
<reference evidence="1 2" key="1">
    <citation type="submission" date="2018-10" db="EMBL/GenBank/DDBJ databases">
        <title>The genome of Streptomyces dangxiongensis Z022.</title>
        <authorList>
            <person name="Zhang B."/>
        </authorList>
    </citation>
    <scope>NUCLEOTIDE SEQUENCE [LARGE SCALE GENOMIC DNA]</scope>
    <source>
        <strain evidence="1 2">Z022</strain>
    </source>
</reference>
<proteinExistence type="predicted"/>
<sequence>MEITGRQLPEGSSWDREVVARDAGQSRLAAGYDLTYRHGPELIFAGPVFLPCPQSFRDPGLRPPTAGTARLARALGEEVPLIVAFEADAGGPEAVSCVIAAERLEVRPGIVPRRLAWGAARPHDWPGPPPPTD</sequence>
<protein>
    <submittedName>
        <fullName evidence="1">Uncharacterized protein</fullName>
    </submittedName>
</protein>
<evidence type="ECO:0000313" key="2">
    <source>
        <dbReference type="Proteomes" id="UP000268329"/>
    </source>
</evidence>